<dbReference type="GO" id="GO:0006974">
    <property type="term" value="P:DNA damage response"/>
    <property type="evidence" value="ECO:0007669"/>
    <property type="project" value="UniProtKB-ARBA"/>
</dbReference>
<dbReference type="AlphaFoldDB" id="A0A9X0D7J8"/>
<feature type="compositionally biased region" description="Acidic residues" evidence="1">
    <location>
        <begin position="194"/>
        <end position="212"/>
    </location>
</feature>
<comment type="caution">
    <text evidence="3">The sequence shown here is derived from an EMBL/GenBank/DDBJ whole genome shotgun (WGS) entry which is preliminary data.</text>
</comment>
<dbReference type="CDD" id="cd00084">
    <property type="entry name" value="HMG-box_SF"/>
    <property type="match status" value="1"/>
</dbReference>
<organism evidence="3 4">
    <name type="scientific">Desmophyllum pertusum</name>
    <dbReference type="NCBI Taxonomy" id="174260"/>
    <lineage>
        <taxon>Eukaryota</taxon>
        <taxon>Metazoa</taxon>
        <taxon>Cnidaria</taxon>
        <taxon>Anthozoa</taxon>
        <taxon>Hexacorallia</taxon>
        <taxon>Scleractinia</taxon>
        <taxon>Caryophylliina</taxon>
        <taxon>Caryophylliidae</taxon>
        <taxon>Desmophyllum</taxon>
    </lineage>
</organism>
<accession>A0A9X0D7J8</accession>
<feature type="compositionally biased region" description="Acidic residues" evidence="1">
    <location>
        <begin position="381"/>
        <end position="396"/>
    </location>
</feature>
<feature type="compositionally biased region" description="Basic and acidic residues" evidence="1">
    <location>
        <begin position="303"/>
        <end position="315"/>
    </location>
</feature>
<evidence type="ECO:0000313" key="4">
    <source>
        <dbReference type="Proteomes" id="UP001163046"/>
    </source>
</evidence>
<protein>
    <recommendedName>
        <fullName evidence="2">SprT-like domain-containing protein</fullName>
    </recommendedName>
</protein>
<dbReference type="SMART" id="SM00731">
    <property type="entry name" value="SprT"/>
    <property type="match status" value="1"/>
</dbReference>
<dbReference type="PANTHER" id="PTHR23099:SF0">
    <property type="entry name" value="GERM CELL NUCLEAR ACIDIC PROTEIN"/>
    <property type="match status" value="1"/>
</dbReference>
<evidence type="ECO:0000313" key="3">
    <source>
        <dbReference type="EMBL" id="KAJ7389700.1"/>
    </source>
</evidence>
<feature type="compositionally biased region" description="Basic and acidic residues" evidence="1">
    <location>
        <begin position="495"/>
        <end position="508"/>
    </location>
</feature>
<feature type="region of interest" description="Disordered" evidence="1">
    <location>
        <begin position="256"/>
        <end position="559"/>
    </location>
</feature>
<dbReference type="Proteomes" id="UP001163046">
    <property type="component" value="Unassembled WGS sequence"/>
</dbReference>
<dbReference type="EMBL" id="MU825426">
    <property type="protein sequence ID" value="KAJ7389700.1"/>
    <property type="molecule type" value="Genomic_DNA"/>
</dbReference>
<dbReference type="Pfam" id="PF10263">
    <property type="entry name" value="SprT-like"/>
    <property type="match status" value="1"/>
</dbReference>
<feature type="domain" description="SprT-like" evidence="2">
    <location>
        <begin position="719"/>
        <end position="884"/>
    </location>
</feature>
<feature type="compositionally biased region" description="Low complexity" evidence="1">
    <location>
        <begin position="537"/>
        <end position="546"/>
    </location>
</feature>
<evidence type="ECO:0000256" key="1">
    <source>
        <dbReference type="SAM" id="MobiDB-lite"/>
    </source>
</evidence>
<feature type="compositionally biased region" description="Basic and acidic residues" evidence="1">
    <location>
        <begin position="467"/>
        <end position="479"/>
    </location>
</feature>
<reference evidence="3" key="1">
    <citation type="submission" date="2023-01" db="EMBL/GenBank/DDBJ databases">
        <title>Genome assembly of the deep-sea coral Lophelia pertusa.</title>
        <authorList>
            <person name="Herrera S."/>
            <person name="Cordes E."/>
        </authorList>
    </citation>
    <scope>NUCLEOTIDE SEQUENCE</scope>
    <source>
        <strain evidence="3">USNM1676648</strain>
        <tissue evidence="3">Polyp</tissue>
    </source>
</reference>
<feature type="compositionally biased region" description="Low complexity" evidence="1">
    <location>
        <begin position="256"/>
        <end position="272"/>
    </location>
</feature>
<dbReference type="GO" id="GO:0005634">
    <property type="term" value="C:nucleus"/>
    <property type="evidence" value="ECO:0007669"/>
    <property type="project" value="TreeGrafter"/>
</dbReference>
<dbReference type="InterPro" id="IPR006640">
    <property type="entry name" value="SprT-like_domain"/>
</dbReference>
<gene>
    <name evidence="3" type="ORF">OS493_029599</name>
</gene>
<dbReference type="OrthoDB" id="20772at2759"/>
<dbReference type="PANTHER" id="PTHR23099">
    <property type="entry name" value="TRANSCRIPTIONAL REGULATOR"/>
    <property type="match status" value="1"/>
</dbReference>
<name>A0A9X0D7J8_9CNID</name>
<feature type="compositionally biased region" description="Basic and acidic residues" evidence="1">
    <location>
        <begin position="368"/>
        <end position="380"/>
    </location>
</feature>
<feature type="compositionally biased region" description="Acidic residues" evidence="1">
    <location>
        <begin position="480"/>
        <end position="494"/>
    </location>
</feature>
<feature type="compositionally biased region" description="Acidic residues" evidence="1">
    <location>
        <begin position="291"/>
        <end position="302"/>
    </location>
</feature>
<feature type="compositionally biased region" description="Low complexity" evidence="1">
    <location>
        <begin position="432"/>
        <end position="461"/>
    </location>
</feature>
<keyword evidence="4" id="KW-1185">Reference proteome</keyword>
<proteinExistence type="predicted"/>
<evidence type="ECO:0000259" key="2">
    <source>
        <dbReference type="SMART" id="SM00731"/>
    </source>
</evidence>
<feature type="region of interest" description="Disordered" evidence="1">
    <location>
        <begin position="167"/>
        <end position="212"/>
    </location>
</feature>
<feature type="compositionally biased region" description="Basic and acidic residues" evidence="1">
    <location>
        <begin position="278"/>
        <end position="290"/>
    </location>
</feature>
<sequence>MDVYSDHTIRERLLAMGKKFRWFSRSSLYDKIEETKSDFVFTDDREEIGLDEDNAGCDIVDVNNAFDDNDDGGICEDSIGNFSAINEECSTEIQHENMKLDVSENEDQVTDSKQEMEDFENVNDMSGNSFEKDNSNSNKSKLLNIMDNMDGTEMSEVSVAQVEELCSHSNREEHSSDNDDDKGHTDSDDRECNDNGTDDGEDERYKDIEEESCPSTALLVNSYEMDGDCEFDVSTELTRHKSSSDVIKDISISDSPVKAGEVSNVEESCSHSSSEEYCDNRVDDNGRTDSDDVDDGDDEEDVNKDLRYKDLEQEQRTSFLVNSDEIHDDGESDISTELTRPRLSYVIEDISLSDSPVKAGEVSNMEDSGSHDNSEEYCDNRDDDNEHTDSDDDDVNDDLRYKDLEQEQHTEMDDDGESDLHVSTELTRPKSRSNIIEDISISDSPVKAGEVSNVEESCSHSSSEEYCDNRVDDNGHTDSDNVDNDDNEEEEDVNEDLRYKDLEQEQRKSTLFLVNSDDDGDGDGESNLSTELPRPKSSINNCSSSNGIEDATPITPDSPVKASLTARLFKKYNPEKSETDADDFEFFLQKIRTPRQSGKEEERKRTAGLDTFVVDDDDDDLEEDVFCDPGFIPELEELSDDDKENDNCIEIATQLQVALLFTRLQHISHGRHRNSLNQVRVKHSTPRGLLSSKLSRPKSVLENLLIPYSTEKDFKKNKDKLVKDLFECTTEQYLITRNRSCSPQQLPSDFQITWNPRMRSTAGFCYYSKKNNLRMSRIELADKVIDSADRLRDTLIHEMCHAAAWLISGIKAGHGAVWKKWTLRANFVHQDLPKISRCHSYTINAKYTYRCTNNACANTFGRHSKSVNLEKSRCAYCHSRLELVPQLKKDGTPQSRTPNRFAMFVKQHYARIKSDHEIFSHQDVMKALSSEFAQLST</sequence>
<feature type="compositionally biased region" description="Basic and acidic residues" evidence="1">
    <location>
        <begin position="167"/>
        <end position="193"/>
    </location>
</feature>
<feature type="compositionally biased region" description="Basic and acidic residues" evidence="1">
    <location>
        <begin position="397"/>
        <end position="411"/>
    </location>
</feature>